<reference evidence="3" key="1">
    <citation type="journal article" date="2013" name="Science">
        <title>The Amborella genome and the evolution of flowering plants.</title>
        <authorList>
            <consortium name="Amborella Genome Project"/>
        </authorList>
    </citation>
    <scope>NUCLEOTIDE SEQUENCE [LARGE SCALE GENOMIC DNA]</scope>
</reference>
<name>W1NKT6_AMBTC</name>
<gene>
    <name evidence="2" type="ORF">AMTR_s00060p00102990</name>
</gene>
<protein>
    <submittedName>
        <fullName evidence="2">Uncharacterized protein</fullName>
    </submittedName>
</protein>
<dbReference type="Proteomes" id="UP000017836">
    <property type="component" value="Unassembled WGS sequence"/>
</dbReference>
<evidence type="ECO:0000313" key="3">
    <source>
        <dbReference type="Proteomes" id="UP000017836"/>
    </source>
</evidence>
<dbReference type="PANTHER" id="PTHR34780">
    <property type="entry name" value="OS08G0427800 PROTEIN"/>
    <property type="match status" value="1"/>
</dbReference>
<sequence length="77" mass="8869">MEKMLMNGSMEEEESKRRFVHSQVRRIQEEDGKIRDPSLPPPPEIFRYGRPAFRESSRQLSLSPLGRAARPISVGES</sequence>
<dbReference type="AlphaFoldDB" id="W1NKT6"/>
<organism evidence="2 3">
    <name type="scientific">Amborella trichopoda</name>
    <dbReference type="NCBI Taxonomy" id="13333"/>
    <lineage>
        <taxon>Eukaryota</taxon>
        <taxon>Viridiplantae</taxon>
        <taxon>Streptophyta</taxon>
        <taxon>Embryophyta</taxon>
        <taxon>Tracheophyta</taxon>
        <taxon>Spermatophyta</taxon>
        <taxon>Magnoliopsida</taxon>
        <taxon>Amborellales</taxon>
        <taxon>Amborellaceae</taxon>
        <taxon>Amborella</taxon>
    </lineage>
</organism>
<evidence type="ECO:0000313" key="2">
    <source>
        <dbReference type="EMBL" id="ERM95849.1"/>
    </source>
</evidence>
<keyword evidence="3" id="KW-1185">Reference proteome</keyword>
<feature type="region of interest" description="Disordered" evidence="1">
    <location>
        <begin position="57"/>
        <end position="77"/>
    </location>
</feature>
<dbReference type="PANTHER" id="PTHR34780:SF5">
    <property type="entry name" value="OS02G0733900 PROTEIN"/>
    <property type="match status" value="1"/>
</dbReference>
<dbReference type="HOGENOM" id="CLU_181060_1_0_1"/>
<feature type="region of interest" description="Disordered" evidence="1">
    <location>
        <begin position="1"/>
        <end position="44"/>
    </location>
</feature>
<evidence type="ECO:0000256" key="1">
    <source>
        <dbReference type="SAM" id="MobiDB-lite"/>
    </source>
</evidence>
<dbReference type="Gramene" id="ERM95849">
    <property type="protein sequence ID" value="ERM95849"/>
    <property type="gene ID" value="AMTR_s00060p00102990"/>
</dbReference>
<proteinExistence type="predicted"/>
<dbReference type="EMBL" id="KI397373">
    <property type="protein sequence ID" value="ERM95849.1"/>
    <property type="molecule type" value="Genomic_DNA"/>
</dbReference>
<feature type="compositionally biased region" description="Basic and acidic residues" evidence="1">
    <location>
        <begin position="26"/>
        <end position="36"/>
    </location>
</feature>
<accession>W1NKT6</accession>